<organism evidence="4 5">
    <name type="scientific">Brevibacterium luteolum</name>
    <dbReference type="NCBI Taxonomy" id="199591"/>
    <lineage>
        <taxon>Bacteria</taxon>
        <taxon>Bacillati</taxon>
        <taxon>Actinomycetota</taxon>
        <taxon>Actinomycetes</taxon>
        <taxon>Micrococcales</taxon>
        <taxon>Brevibacteriaceae</taxon>
        <taxon>Brevibacterium</taxon>
    </lineage>
</organism>
<dbReference type="Pfam" id="PF00440">
    <property type="entry name" value="TetR_N"/>
    <property type="match status" value="1"/>
</dbReference>
<reference evidence="4 5" key="1">
    <citation type="submission" date="2019-02" db="EMBL/GenBank/DDBJ databases">
        <title>Complete Genome Sequence and Methylome Analysis of Brevibacterium luteolum NEB1784.</title>
        <authorList>
            <person name="Fomenkov A."/>
            <person name="Roberts R.J."/>
        </authorList>
    </citation>
    <scope>NUCLEOTIDE SEQUENCE [LARGE SCALE GENOMIC DNA]</scope>
    <source>
        <strain evidence="4 5">NEB1784</strain>
    </source>
</reference>
<dbReference type="InterPro" id="IPR036271">
    <property type="entry name" value="Tet_transcr_reg_TetR-rel_C_sf"/>
</dbReference>
<dbReference type="AlphaFoldDB" id="A0A6G8KUT2"/>
<dbReference type="EMBL" id="CP035810">
    <property type="protein sequence ID" value="QIN28577.1"/>
    <property type="molecule type" value="Genomic_DNA"/>
</dbReference>
<dbReference type="Proteomes" id="UP000501518">
    <property type="component" value="Chromosome"/>
</dbReference>
<dbReference type="Gene3D" id="1.10.10.60">
    <property type="entry name" value="Homeodomain-like"/>
    <property type="match status" value="1"/>
</dbReference>
<dbReference type="InterPro" id="IPR001647">
    <property type="entry name" value="HTH_TetR"/>
</dbReference>
<dbReference type="RefSeq" id="WP_243743536.1">
    <property type="nucleotide sequence ID" value="NZ_CP035810.1"/>
</dbReference>
<gene>
    <name evidence="4" type="ORF">EW640_04265</name>
</gene>
<protein>
    <submittedName>
        <fullName evidence="4">TetR family transcriptional regulator</fullName>
    </submittedName>
</protein>
<dbReference type="SUPFAM" id="SSF48498">
    <property type="entry name" value="Tetracyclin repressor-like, C-terminal domain"/>
    <property type="match status" value="1"/>
</dbReference>
<dbReference type="PROSITE" id="PS50977">
    <property type="entry name" value="HTH_TETR_2"/>
    <property type="match status" value="1"/>
</dbReference>
<proteinExistence type="predicted"/>
<evidence type="ECO:0000259" key="3">
    <source>
        <dbReference type="PROSITE" id="PS50977"/>
    </source>
</evidence>
<dbReference type="SUPFAM" id="SSF46689">
    <property type="entry name" value="Homeodomain-like"/>
    <property type="match status" value="1"/>
</dbReference>
<sequence>MSYWDAPRPVRRRRAIDVDALARAAAELLDLGGFAALTMRAAAERLGVAAASLYSRVRGVDDLRDLALDAALADDGSMQQAVAEAAIDELMVAYFRHVRRHPWAGQVIALRTPRGPHYLALSERMCVLLRDAGMADPLGCAYALSNLVIGSALTSAMAAGEHAALVDPTIAPVYAELHAGHTVDPEQILTAAVQALLAAAPTR</sequence>
<dbReference type="InterPro" id="IPR009057">
    <property type="entry name" value="Homeodomain-like_sf"/>
</dbReference>
<evidence type="ECO:0000313" key="5">
    <source>
        <dbReference type="Proteomes" id="UP000501518"/>
    </source>
</evidence>
<keyword evidence="1 2" id="KW-0238">DNA-binding</keyword>
<evidence type="ECO:0000313" key="4">
    <source>
        <dbReference type="EMBL" id="QIN28577.1"/>
    </source>
</evidence>
<name>A0A6G8KUT2_9MICO</name>
<feature type="domain" description="HTH tetR-type" evidence="3">
    <location>
        <begin position="15"/>
        <end position="75"/>
    </location>
</feature>
<evidence type="ECO:0000256" key="1">
    <source>
        <dbReference type="ARBA" id="ARBA00023125"/>
    </source>
</evidence>
<evidence type="ECO:0000256" key="2">
    <source>
        <dbReference type="PROSITE-ProRule" id="PRU00335"/>
    </source>
</evidence>
<dbReference type="KEGG" id="blut:EW640_04265"/>
<feature type="DNA-binding region" description="H-T-H motif" evidence="2">
    <location>
        <begin position="38"/>
        <end position="57"/>
    </location>
</feature>
<dbReference type="GO" id="GO:0003677">
    <property type="term" value="F:DNA binding"/>
    <property type="evidence" value="ECO:0007669"/>
    <property type="project" value="UniProtKB-UniRule"/>
</dbReference>
<dbReference type="Gene3D" id="1.10.357.10">
    <property type="entry name" value="Tetracycline Repressor, domain 2"/>
    <property type="match status" value="1"/>
</dbReference>
<accession>A0A6G8KUT2</accession>